<dbReference type="CDD" id="cd00067">
    <property type="entry name" value="GAL4"/>
    <property type="match status" value="1"/>
</dbReference>
<accession>A0A3M7AHZ1</accession>
<dbReference type="AlphaFoldDB" id="A0A3M7AHZ1"/>
<dbReference type="PROSITE" id="PS50048">
    <property type="entry name" value="ZN2_CY6_FUNGAL_2"/>
    <property type="match status" value="1"/>
</dbReference>
<dbReference type="PROSITE" id="PS00463">
    <property type="entry name" value="ZN2_CY6_FUNGAL_1"/>
    <property type="match status" value="1"/>
</dbReference>
<reference evidence="4 5" key="1">
    <citation type="journal article" date="2018" name="BMC Genomics">
        <title>Genomic evidence for intraspecific hybridization in a clonal and extremely halotolerant yeast.</title>
        <authorList>
            <person name="Gostincar C."/>
            <person name="Stajich J.E."/>
            <person name="Zupancic J."/>
            <person name="Zalar P."/>
            <person name="Gunde-Cimerman N."/>
        </authorList>
    </citation>
    <scope>NUCLEOTIDE SEQUENCE [LARGE SCALE GENOMIC DNA]</scope>
    <source>
        <strain evidence="4 5">EXF-6651</strain>
    </source>
</reference>
<sequence>MTSLDVTDMAGRTPSQERPLKRVRKVTKSCTECRHRKIRCDWSSEHAVTCDQCLARERNCVLQVHELKTASAIQSTPRARILQLEQQVQYLSGAVRRLNDKVGIEENDHDALALHATLDTDFPGRGSIDVDNEVPNDTEDVSEEPTSPPPHLMQLFSNSVLGADVHSNENESPSSARHSTSKSHTLAILRRHLPPREDMVRIASLASRWLAIYDSMFPIIKAPKTSEEMLSTFDRLWQEQSPATVDSDWNPALSCASLLLAIAITAQQTSVNRADPEIQSIGNATQFVKKVSDVVERLVIAEDALVESLAGIEVALLWLRLQLGRARIKKMYIVIRRIVAFAELSGLPGASKAMESRQSGAVAGTIDRDLWHKAELWESICAVDRIMSMMWSMPLGTLHSPLPERELLDSHGRVITQSYVSRQAQIASRILDLDSMSSSCKPGYEMFNTVMSIDQELRCLANQVPSNWWKINWPSLESSAILQYWHQYLVVRTHVRLALTQDPNQQFAFNFATCMEASQALARRYGALRPLLPIGFFASRVIDLQAFTGAVFLLLASQRNALAGNHRLGSSDNLSEAEANRTLAHGIVDTMERSAADATGTAADFGRHAAGAIRSLSNLLLQPPSDGGYQKVTLHLPLIGNIHVTRKQAANTASQPGERVSSGYTQQYPQPAGQLGLSNSVVNDPTSDAAQGFSMGDPQQDMLSYSMEIPDSFYPTLNGDIFNSEQWFTWN</sequence>
<dbReference type="SUPFAM" id="SSF57701">
    <property type="entry name" value="Zn2/Cys6 DNA-binding domain"/>
    <property type="match status" value="1"/>
</dbReference>
<dbReference type="Gene3D" id="4.10.240.10">
    <property type="entry name" value="Zn(2)-C6 fungal-type DNA-binding domain"/>
    <property type="match status" value="1"/>
</dbReference>
<evidence type="ECO:0000313" key="5">
    <source>
        <dbReference type="Proteomes" id="UP000276864"/>
    </source>
</evidence>
<dbReference type="EMBL" id="QWIM01001339">
    <property type="protein sequence ID" value="RMY26890.1"/>
    <property type="molecule type" value="Genomic_DNA"/>
</dbReference>
<dbReference type="PANTHER" id="PTHR47840">
    <property type="entry name" value="ZN(II)2CYS6 TRANSCRIPTION FACTOR (EUROFUNG)-RELATED"/>
    <property type="match status" value="1"/>
</dbReference>
<keyword evidence="1" id="KW-0539">Nucleus</keyword>
<dbReference type="InterPro" id="IPR036864">
    <property type="entry name" value="Zn2-C6_fun-type_DNA-bd_sf"/>
</dbReference>
<organism evidence="4 5">
    <name type="scientific">Hortaea werneckii</name>
    <name type="common">Black yeast</name>
    <name type="synonym">Cladosporium werneckii</name>
    <dbReference type="NCBI Taxonomy" id="91943"/>
    <lineage>
        <taxon>Eukaryota</taxon>
        <taxon>Fungi</taxon>
        <taxon>Dikarya</taxon>
        <taxon>Ascomycota</taxon>
        <taxon>Pezizomycotina</taxon>
        <taxon>Dothideomycetes</taxon>
        <taxon>Dothideomycetidae</taxon>
        <taxon>Mycosphaerellales</taxon>
        <taxon>Teratosphaeriaceae</taxon>
        <taxon>Hortaea</taxon>
    </lineage>
</organism>
<dbReference type="SMART" id="SM00066">
    <property type="entry name" value="GAL4"/>
    <property type="match status" value="1"/>
</dbReference>
<dbReference type="Proteomes" id="UP000276864">
    <property type="component" value="Unassembled WGS sequence"/>
</dbReference>
<evidence type="ECO:0000313" key="4">
    <source>
        <dbReference type="EMBL" id="RMY26890.1"/>
    </source>
</evidence>
<proteinExistence type="predicted"/>
<protein>
    <recommendedName>
        <fullName evidence="3">Zn(2)-C6 fungal-type domain-containing protein</fullName>
    </recommendedName>
</protein>
<feature type="region of interest" description="Disordered" evidence="2">
    <location>
        <begin position="124"/>
        <end position="184"/>
    </location>
</feature>
<dbReference type="GO" id="GO:0000981">
    <property type="term" value="F:DNA-binding transcription factor activity, RNA polymerase II-specific"/>
    <property type="evidence" value="ECO:0007669"/>
    <property type="project" value="InterPro"/>
</dbReference>
<evidence type="ECO:0000259" key="3">
    <source>
        <dbReference type="PROSITE" id="PS50048"/>
    </source>
</evidence>
<feature type="domain" description="Zn(2)-C6 fungal-type" evidence="3">
    <location>
        <begin position="29"/>
        <end position="62"/>
    </location>
</feature>
<dbReference type="CDD" id="cd12148">
    <property type="entry name" value="fungal_TF_MHR"/>
    <property type="match status" value="1"/>
</dbReference>
<evidence type="ECO:0000256" key="1">
    <source>
        <dbReference type="ARBA" id="ARBA00023242"/>
    </source>
</evidence>
<dbReference type="GO" id="GO:0008270">
    <property type="term" value="F:zinc ion binding"/>
    <property type="evidence" value="ECO:0007669"/>
    <property type="project" value="InterPro"/>
</dbReference>
<dbReference type="PANTHER" id="PTHR47840:SF3">
    <property type="entry name" value="ZN(II)2CYS6 TRANSCRIPTION FACTOR (EUROFUNG)"/>
    <property type="match status" value="1"/>
</dbReference>
<feature type="compositionally biased region" description="Polar residues" evidence="2">
    <location>
        <begin position="170"/>
        <end position="184"/>
    </location>
</feature>
<dbReference type="InterPro" id="IPR001138">
    <property type="entry name" value="Zn2Cys6_DnaBD"/>
</dbReference>
<feature type="compositionally biased region" description="Acidic residues" evidence="2">
    <location>
        <begin position="130"/>
        <end position="143"/>
    </location>
</feature>
<comment type="caution">
    <text evidence="4">The sequence shown here is derived from an EMBL/GenBank/DDBJ whole genome shotgun (WGS) entry which is preliminary data.</text>
</comment>
<name>A0A3M7AHZ1_HORWE</name>
<gene>
    <name evidence="4" type="ORF">D0866_10534</name>
</gene>
<evidence type="ECO:0000256" key="2">
    <source>
        <dbReference type="SAM" id="MobiDB-lite"/>
    </source>
</evidence>